<keyword evidence="8 14" id="KW-0862">Zinc</keyword>
<evidence type="ECO:0000256" key="1">
    <source>
        <dbReference type="ARBA" id="ARBA00004067"/>
    </source>
</evidence>
<evidence type="ECO:0000256" key="8">
    <source>
        <dbReference type="ARBA" id="ARBA00022833"/>
    </source>
</evidence>
<feature type="binding site" evidence="14">
    <location>
        <position position="467"/>
    </location>
    <ligand>
        <name>Zn(2+)</name>
        <dbReference type="ChEBI" id="CHEBI:29105"/>
    </ligand>
</feature>
<feature type="region of interest" description="Disordered" evidence="16">
    <location>
        <begin position="1"/>
        <end position="39"/>
    </location>
</feature>
<dbReference type="InterPro" id="IPR001357">
    <property type="entry name" value="BRCT_dom"/>
</dbReference>
<dbReference type="InterPro" id="IPR041663">
    <property type="entry name" value="DisA/LigA_HHH"/>
</dbReference>
<keyword evidence="9 14" id="KW-0460">Magnesium</keyword>
<evidence type="ECO:0000313" key="18">
    <source>
        <dbReference type="EMBL" id="TMQ63202.1"/>
    </source>
</evidence>
<dbReference type="Pfam" id="PF12826">
    <property type="entry name" value="HHH_2"/>
    <property type="match status" value="1"/>
</dbReference>
<dbReference type="CDD" id="cd17748">
    <property type="entry name" value="BRCT_DNA_ligase_like"/>
    <property type="match status" value="1"/>
</dbReference>
<dbReference type="Gene3D" id="1.10.287.610">
    <property type="entry name" value="Helix hairpin bin"/>
    <property type="match status" value="1"/>
</dbReference>
<feature type="binding site" evidence="14">
    <location>
        <position position="449"/>
    </location>
    <ligand>
        <name>Zn(2+)</name>
        <dbReference type="ChEBI" id="CHEBI:29105"/>
    </ligand>
</feature>
<reference evidence="18 19" key="1">
    <citation type="journal article" date="2019" name="Nat. Microbiol.">
        <title>Mediterranean grassland soil C-N compound turnover is dependent on rainfall and depth, and is mediated by genomically divergent microorganisms.</title>
        <authorList>
            <person name="Diamond S."/>
            <person name="Andeer P.F."/>
            <person name="Li Z."/>
            <person name="Crits-Christoph A."/>
            <person name="Burstein D."/>
            <person name="Anantharaman K."/>
            <person name="Lane K.R."/>
            <person name="Thomas B.C."/>
            <person name="Pan C."/>
            <person name="Northen T.R."/>
            <person name="Banfield J.F."/>
        </authorList>
    </citation>
    <scope>NUCLEOTIDE SEQUENCE [LARGE SCALE GENOMIC DNA]</scope>
    <source>
        <strain evidence="18">WS_7</strain>
    </source>
</reference>
<evidence type="ECO:0000259" key="17">
    <source>
        <dbReference type="PROSITE" id="PS50172"/>
    </source>
</evidence>
<dbReference type="FunFam" id="2.40.50.140:FF:000012">
    <property type="entry name" value="DNA ligase"/>
    <property type="match status" value="1"/>
</dbReference>
<dbReference type="EMBL" id="VBOX01000063">
    <property type="protein sequence ID" value="TMQ63202.1"/>
    <property type="molecule type" value="Genomic_DNA"/>
</dbReference>
<evidence type="ECO:0000256" key="7">
    <source>
        <dbReference type="ARBA" id="ARBA00022763"/>
    </source>
</evidence>
<evidence type="ECO:0000256" key="11">
    <source>
        <dbReference type="ARBA" id="ARBA00023204"/>
    </source>
</evidence>
<dbReference type="SMART" id="SM00292">
    <property type="entry name" value="BRCT"/>
    <property type="match status" value="1"/>
</dbReference>
<dbReference type="AlphaFoldDB" id="A0A538THV2"/>
<evidence type="ECO:0000256" key="5">
    <source>
        <dbReference type="ARBA" id="ARBA00022705"/>
    </source>
</evidence>
<feature type="binding site" evidence="14">
    <location>
        <position position="472"/>
    </location>
    <ligand>
        <name>Zn(2+)</name>
        <dbReference type="ChEBI" id="CHEBI:29105"/>
    </ligand>
</feature>
<dbReference type="InterPro" id="IPR036420">
    <property type="entry name" value="BRCT_dom_sf"/>
</dbReference>
<dbReference type="GO" id="GO:0046872">
    <property type="term" value="F:metal ion binding"/>
    <property type="evidence" value="ECO:0007669"/>
    <property type="project" value="UniProtKB-KW"/>
</dbReference>
<dbReference type="InterPro" id="IPR010994">
    <property type="entry name" value="RuvA_2-like"/>
</dbReference>
<dbReference type="SUPFAM" id="SSF56091">
    <property type="entry name" value="DNA ligase/mRNA capping enzyme, catalytic domain"/>
    <property type="match status" value="1"/>
</dbReference>
<evidence type="ECO:0000256" key="15">
    <source>
        <dbReference type="RuleBase" id="RU000618"/>
    </source>
</evidence>
<dbReference type="PROSITE" id="PS01056">
    <property type="entry name" value="DNA_LIGASE_N2"/>
    <property type="match status" value="1"/>
</dbReference>
<dbReference type="InterPro" id="IPR012340">
    <property type="entry name" value="NA-bd_OB-fold"/>
</dbReference>
<dbReference type="FunFam" id="1.10.150.20:FF:000006">
    <property type="entry name" value="DNA ligase"/>
    <property type="match status" value="1"/>
</dbReference>
<dbReference type="Pfam" id="PF03120">
    <property type="entry name" value="OB_DNA_ligase"/>
    <property type="match status" value="1"/>
</dbReference>
<keyword evidence="4 14" id="KW-0436">Ligase</keyword>
<dbReference type="Pfam" id="PF00533">
    <property type="entry name" value="BRCT"/>
    <property type="match status" value="1"/>
</dbReference>
<evidence type="ECO:0000256" key="13">
    <source>
        <dbReference type="ARBA" id="ARBA00060881"/>
    </source>
</evidence>
<proteinExistence type="inferred from homology"/>
<accession>A0A538THV2</accession>
<gene>
    <name evidence="14 18" type="primary">ligA</name>
    <name evidence="18" type="ORF">E6K77_05845</name>
</gene>
<dbReference type="Pfam" id="PF03119">
    <property type="entry name" value="DNA_ligase_ZBD"/>
    <property type="match status" value="1"/>
</dbReference>
<dbReference type="SUPFAM" id="SSF47781">
    <property type="entry name" value="RuvA domain 2-like"/>
    <property type="match status" value="1"/>
</dbReference>
<feature type="binding site" evidence="14">
    <location>
        <position position="332"/>
    </location>
    <ligand>
        <name>NAD(+)</name>
        <dbReference type="ChEBI" id="CHEBI:57540"/>
    </ligand>
</feature>
<dbReference type="Pfam" id="PF01653">
    <property type="entry name" value="DNA_ligase_aden"/>
    <property type="match status" value="1"/>
</dbReference>
<comment type="cofactor">
    <cofactor evidence="14">
        <name>Mg(2+)</name>
        <dbReference type="ChEBI" id="CHEBI:18420"/>
    </cofactor>
    <cofactor evidence="14">
        <name>Mn(2+)</name>
        <dbReference type="ChEBI" id="CHEBI:29035"/>
    </cofactor>
</comment>
<keyword evidence="7 14" id="KW-0227">DNA damage</keyword>
<evidence type="ECO:0000256" key="10">
    <source>
        <dbReference type="ARBA" id="ARBA00023027"/>
    </source>
</evidence>
<dbReference type="HAMAP" id="MF_01588">
    <property type="entry name" value="DNA_ligase_A"/>
    <property type="match status" value="1"/>
</dbReference>
<dbReference type="GO" id="GO:0006281">
    <property type="term" value="P:DNA repair"/>
    <property type="evidence" value="ECO:0007669"/>
    <property type="project" value="UniProtKB-KW"/>
</dbReference>
<feature type="domain" description="BRCT" evidence="17">
    <location>
        <begin position="632"/>
        <end position="718"/>
    </location>
</feature>
<feature type="binding site" evidence="14">
    <location>
        <position position="356"/>
    </location>
    <ligand>
        <name>NAD(+)</name>
        <dbReference type="ChEBI" id="CHEBI:57540"/>
    </ligand>
</feature>
<feature type="binding site" evidence="14">
    <location>
        <begin position="76"/>
        <end position="80"/>
    </location>
    <ligand>
        <name>NAD(+)</name>
        <dbReference type="ChEBI" id="CHEBI:57540"/>
    </ligand>
</feature>
<dbReference type="PANTHER" id="PTHR23389">
    <property type="entry name" value="CHROMOSOME TRANSMISSION FIDELITY FACTOR 18"/>
    <property type="match status" value="1"/>
</dbReference>
<dbReference type="FunFam" id="1.10.287.610:FF:000002">
    <property type="entry name" value="DNA ligase"/>
    <property type="match status" value="1"/>
</dbReference>
<dbReference type="InterPro" id="IPR003583">
    <property type="entry name" value="Hlx-hairpin-Hlx_DNA-bd_motif"/>
</dbReference>
<evidence type="ECO:0000256" key="16">
    <source>
        <dbReference type="SAM" id="MobiDB-lite"/>
    </source>
</evidence>
<dbReference type="Gene3D" id="3.40.50.10190">
    <property type="entry name" value="BRCT domain"/>
    <property type="match status" value="1"/>
</dbReference>
<comment type="function">
    <text evidence="1 14">DNA ligase that catalyzes the formation of phosphodiester linkages between 5'-phosphoryl and 3'-hydroxyl groups in double-stranded DNA using NAD as a coenzyme and as the energy source for the reaction. It is essential for DNA replication and repair of damaged DNA.</text>
</comment>
<dbReference type="InterPro" id="IPR018239">
    <property type="entry name" value="DNA_ligase_AS"/>
</dbReference>
<dbReference type="InterPro" id="IPR013840">
    <property type="entry name" value="DNAligase_N"/>
</dbReference>
<dbReference type="SMART" id="SM00278">
    <property type="entry name" value="HhH1"/>
    <property type="match status" value="2"/>
</dbReference>
<evidence type="ECO:0000256" key="4">
    <source>
        <dbReference type="ARBA" id="ARBA00022598"/>
    </source>
</evidence>
<evidence type="ECO:0000256" key="9">
    <source>
        <dbReference type="ARBA" id="ARBA00022842"/>
    </source>
</evidence>
<dbReference type="NCBIfam" id="TIGR00575">
    <property type="entry name" value="dnlj"/>
    <property type="match status" value="1"/>
</dbReference>
<dbReference type="FunFam" id="1.10.150.20:FF:000007">
    <property type="entry name" value="DNA ligase"/>
    <property type="match status" value="1"/>
</dbReference>
<dbReference type="NCBIfam" id="NF005932">
    <property type="entry name" value="PRK07956.1"/>
    <property type="match status" value="1"/>
</dbReference>
<dbReference type="Proteomes" id="UP000317366">
    <property type="component" value="Unassembled WGS sequence"/>
</dbReference>
<evidence type="ECO:0000256" key="14">
    <source>
        <dbReference type="HAMAP-Rule" id="MF_01588"/>
    </source>
</evidence>
<evidence type="ECO:0000256" key="6">
    <source>
        <dbReference type="ARBA" id="ARBA00022723"/>
    </source>
</evidence>
<keyword evidence="14" id="KW-0464">Manganese</keyword>
<dbReference type="GO" id="GO:0003677">
    <property type="term" value="F:DNA binding"/>
    <property type="evidence" value="ECO:0007669"/>
    <property type="project" value="InterPro"/>
</dbReference>
<dbReference type="Pfam" id="PF14520">
    <property type="entry name" value="HHH_5"/>
    <property type="match status" value="1"/>
</dbReference>
<dbReference type="EC" id="6.5.1.2" evidence="2 14"/>
<sequence length="718" mass="79434">MGVRIRCGLEEPDTGRNHRNRAGAQARGPASGGQTAPSLRDRLVTQTVERQIETLRRKIERHDHLYHVLGEPEISDREYDKLLRELNDLEEAHPEYRDPDSPTQRVSRGLLPGFKTARHSVPMLSLDNTYSLEELEQFDARVRRLLEKESVEYVVEPKVDGVAVALRYRDGRFVLGLTRGDGTEGDDITANLRTLRSVPLRIPAREAPGELEARGEVYMETRAFEKMNERRIAAGLNAFMNPRNATTGSLKTLDTSEVAKRPLQIYLFQLVRPERYGLKTQLESIAFLSRLGLRVNPANSLARGWEELRRECERWDTKREKLPYGTDGLVIKVNSFREQEALGFTAKSPRWGIAYKFGAHEAETTLKDIELQVGRTGVVTPVAILEPVTLLGTVVARATLHNQDEIERKDFRVGDRVVIDKGGDVIPKVLRVVPGGKRRGPKFVMPSKCPVCGSPLVRDPEMAAVRCENLFCPAQVRRRIVHFASRGALDIEGLGWKTVDWLADAGLVEDPADLYHLRAEDLVKLPGMGEKSAANLLAGIERSKSAPLDRLLVAIGIRHVGARIAQILAEHFGSLDALEKADEEALLGIDAIGPEIASSVVSFFSSKVGKTFVQKLRHAGVNPESKAPRRAASTGPFVRKTFVLTGTLEELSREDTARFIQEVGGKVTSSVSSKTDAVVAGSDPGSKLDKARALGIEVWDENRLKTALKKAGVVPAAR</sequence>
<evidence type="ECO:0000313" key="19">
    <source>
        <dbReference type="Proteomes" id="UP000317366"/>
    </source>
</evidence>
<feature type="binding site" evidence="14">
    <location>
        <begin position="125"/>
        <end position="126"/>
    </location>
    <ligand>
        <name>NAD(+)</name>
        <dbReference type="ChEBI" id="CHEBI:57540"/>
    </ligand>
</feature>
<dbReference type="Gene3D" id="1.10.150.20">
    <property type="entry name" value="5' to 3' exonuclease, C-terminal subdomain"/>
    <property type="match status" value="2"/>
</dbReference>
<evidence type="ECO:0000256" key="2">
    <source>
        <dbReference type="ARBA" id="ARBA00012722"/>
    </source>
</evidence>
<dbReference type="InterPro" id="IPR001679">
    <property type="entry name" value="DNA_ligase"/>
</dbReference>
<comment type="catalytic activity">
    <reaction evidence="12 14 15">
        <text>NAD(+) + (deoxyribonucleotide)n-3'-hydroxyl + 5'-phospho-(deoxyribonucleotide)m = (deoxyribonucleotide)n+m + AMP + beta-nicotinamide D-nucleotide.</text>
        <dbReference type="EC" id="6.5.1.2"/>
    </reaction>
</comment>
<organism evidence="18 19">
    <name type="scientific">Eiseniibacteriota bacterium</name>
    <dbReference type="NCBI Taxonomy" id="2212470"/>
    <lineage>
        <taxon>Bacteria</taxon>
        <taxon>Candidatus Eiseniibacteriota</taxon>
    </lineage>
</organism>
<dbReference type="FunFam" id="3.30.470.30:FF:000001">
    <property type="entry name" value="DNA ligase"/>
    <property type="match status" value="1"/>
</dbReference>
<dbReference type="InterPro" id="IPR013839">
    <property type="entry name" value="DNAligase_adenylation"/>
</dbReference>
<dbReference type="PROSITE" id="PS50172">
    <property type="entry name" value="BRCT"/>
    <property type="match status" value="1"/>
</dbReference>
<feature type="binding site" evidence="14">
    <location>
        <position position="216"/>
    </location>
    <ligand>
        <name>NAD(+)</name>
        <dbReference type="ChEBI" id="CHEBI:57540"/>
    </ligand>
</feature>
<dbReference type="SUPFAM" id="SSF50249">
    <property type="entry name" value="Nucleic acid-binding proteins"/>
    <property type="match status" value="1"/>
</dbReference>
<name>A0A538THV2_UNCEI</name>
<comment type="caution">
    <text evidence="18">The sequence shown here is derived from an EMBL/GenBank/DDBJ whole genome shotgun (WGS) entry which is preliminary data.</text>
</comment>
<dbReference type="SMART" id="SM00532">
    <property type="entry name" value="LIGANc"/>
    <property type="match status" value="1"/>
</dbReference>
<dbReference type="InterPro" id="IPR033136">
    <property type="entry name" value="DNA_ligase_CS"/>
</dbReference>
<dbReference type="GO" id="GO:0006260">
    <property type="term" value="P:DNA replication"/>
    <property type="evidence" value="ECO:0007669"/>
    <property type="project" value="UniProtKB-KW"/>
</dbReference>
<keyword evidence="5 14" id="KW-0235">DNA replication</keyword>
<dbReference type="PANTHER" id="PTHR23389:SF9">
    <property type="entry name" value="DNA LIGASE"/>
    <property type="match status" value="1"/>
</dbReference>
<dbReference type="InterPro" id="IPR004150">
    <property type="entry name" value="NAD_DNA_ligase_OB"/>
</dbReference>
<keyword evidence="6 14" id="KW-0479">Metal-binding</keyword>
<dbReference type="PIRSF" id="PIRSF001604">
    <property type="entry name" value="LigA"/>
    <property type="match status" value="1"/>
</dbReference>
<dbReference type="Gene3D" id="2.40.50.140">
    <property type="entry name" value="Nucleic acid-binding proteins"/>
    <property type="match status" value="1"/>
</dbReference>
<feature type="binding site" evidence="14">
    <location>
        <position position="179"/>
    </location>
    <ligand>
        <name>NAD(+)</name>
        <dbReference type="ChEBI" id="CHEBI:57540"/>
    </ligand>
</feature>
<dbReference type="CDD" id="cd00114">
    <property type="entry name" value="LIGANc"/>
    <property type="match status" value="1"/>
</dbReference>
<keyword evidence="10 14" id="KW-0520">NAD</keyword>
<evidence type="ECO:0000256" key="3">
    <source>
        <dbReference type="ARBA" id="ARBA00013308"/>
    </source>
</evidence>
<dbReference type="GO" id="GO:0003911">
    <property type="term" value="F:DNA ligase (NAD+) activity"/>
    <property type="evidence" value="ECO:0007669"/>
    <property type="project" value="UniProtKB-UniRule"/>
</dbReference>
<dbReference type="GO" id="GO:0005829">
    <property type="term" value="C:cytosol"/>
    <property type="evidence" value="ECO:0007669"/>
    <property type="project" value="TreeGrafter"/>
</dbReference>
<dbReference type="SUPFAM" id="SSF52113">
    <property type="entry name" value="BRCT domain"/>
    <property type="match status" value="1"/>
</dbReference>
<feature type="binding site" evidence="14">
    <location>
        <position position="156"/>
    </location>
    <ligand>
        <name>NAD(+)</name>
        <dbReference type="ChEBI" id="CHEBI:57540"/>
    </ligand>
</feature>
<evidence type="ECO:0000256" key="12">
    <source>
        <dbReference type="ARBA" id="ARBA00034005"/>
    </source>
</evidence>
<feature type="active site" description="N6-AMP-lysine intermediate" evidence="14">
    <location>
        <position position="158"/>
    </location>
</feature>
<comment type="similarity">
    <text evidence="13 14">Belongs to the NAD-dependent DNA ligase family. LigA subfamily.</text>
</comment>
<keyword evidence="11 14" id="KW-0234">DNA repair</keyword>
<dbReference type="Gene3D" id="6.20.10.30">
    <property type="match status" value="1"/>
</dbReference>
<feature type="compositionally biased region" description="Basic and acidic residues" evidence="16">
    <location>
        <begin position="7"/>
        <end position="16"/>
    </location>
</feature>
<dbReference type="PROSITE" id="PS01055">
    <property type="entry name" value="DNA_LIGASE_N1"/>
    <property type="match status" value="1"/>
</dbReference>
<feature type="binding site" evidence="14">
    <location>
        <position position="452"/>
    </location>
    <ligand>
        <name>Zn(2+)</name>
        <dbReference type="ChEBI" id="CHEBI:29105"/>
    </ligand>
</feature>
<protein>
    <recommendedName>
        <fullName evidence="3 14">DNA ligase</fullName>
        <ecNumber evidence="2 14">6.5.1.2</ecNumber>
    </recommendedName>
    <alternativeName>
        <fullName evidence="14">Polydeoxyribonucleotide synthase [NAD(+)]</fullName>
    </alternativeName>
</protein>
<dbReference type="Gene3D" id="3.30.470.30">
    <property type="entry name" value="DNA ligase/mRNA capping enzyme"/>
    <property type="match status" value="1"/>
</dbReference>
<dbReference type="InterPro" id="IPR004149">
    <property type="entry name" value="Znf_DNAligase_C4"/>
</dbReference>